<feature type="region of interest" description="Disordered" evidence="1">
    <location>
        <begin position="1"/>
        <end position="31"/>
    </location>
</feature>
<sequence length="236" mass="26977">MVNQQSKENETSRNTSEGQARDNTTKMITDGLENAYRSDRLIYRAMENNEADSTFLHTHLENDPVNIALSDLRLLKPRSSKQSHSVTEKMEKAVLTVMICLPQESTAKDKSDEPQAETPTPVGFLSLGWGGISTDMAQHRSVGLGITLAAPYRGKGYGSEAINWALDWAFRYGNFHRVYLGTVSYNERAQHLYKKLGFVEEGRSREAHWFNRKWYDLISYGMLEHEWEVLRGIKKD</sequence>
<dbReference type="AlphaFoldDB" id="A0A166ZJL9"/>
<reference evidence="3 4" key="1">
    <citation type="submission" date="2015-06" db="EMBL/GenBank/DDBJ databases">
        <title>Survival trade-offs in plant roots during colonization by closely related pathogenic and mutualistic fungi.</title>
        <authorList>
            <person name="Hacquard S."/>
            <person name="Kracher B."/>
            <person name="Hiruma K."/>
            <person name="Weinman A."/>
            <person name="Muench P."/>
            <person name="Garrido Oter R."/>
            <person name="Ver Loren van Themaat E."/>
            <person name="Dallerey J.-F."/>
            <person name="Damm U."/>
            <person name="Henrissat B."/>
            <person name="Lespinet O."/>
            <person name="Thon M."/>
            <person name="Kemen E."/>
            <person name="McHardy A.C."/>
            <person name="Schulze-Lefert P."/>
            <person name="O'Connell R.J."/>
        </authorList>
    </citation>
    <scope>NUCLEOTIDE SEQUENCE [LARGE SCALE GENOMIC DNA]</scope>
    <source>
        <strain evidence="3 4">MAFF 238704</strain>
    </source>
</reference>
<dbReference type="EMBL" id="LFIW01002183">
    <property type="protein sequence ID" value="KZL78997.1"/>
    <property type="molecule type" value="Genomic_DNA"/>
</dbReference>
<name>A0A166ZJL9_COLIC</name>
<dbReference type="InterPro" id="IPR016181">
    <property type="entry name" value="Acyl_CoA_acyltransferase"/>
</dbReference>
<dbReference type="Pfam" id="PF00583">
    <property type="entry name" value="Acetyltransf_1"/>
    <property type="match status" value="1"/>
</dbReference>
<dbReference type="SUPFAM" id="SSF55729">
    <property type="entry name" value="Acyl-CoA N-acyltransferases (Nat)"/>
    <property type="match status" value="1"/>
</dbReference>
<organism evidence="3 4">
    <name type="scientific">Colletotrichum incanum</name>
    <name type="common">Soybean anthracnose fungus</name>
    <dbReference type="NCBI Taxonomy" id="1573173"/>
    <lineage>
        <taxon>Eukaryota</taxon>
        <taxon>Fungi</taxon>
        <taxon>Dikarya</taxon>
        <taxon>Ascomycota</taxon>
        <taxon>Pezizomycotina</taxon>
        <taxon>Sordariomycetes</taxon>
        <taxon>Hypocreomycetidae</taxon>
        <taxon>Glomerellales</taxon>
        <taxon>Glomerellaceae</taxon>
        <taxon>Colletotrichum</taxon>
        <taxon>Colletotrichum spaethianum species complex</taxon>
    </lineage>
</organism>
<dbReference type="PANTHER" id="PTHR43415:SF3">
    <property type="entry name" value="GNAT-FAMILY ACETYLTRANSFERASE"/>
    <property type="match status" value="1"/>
</dbReference>
<dbReference type="Proteomes" id="UP000076584">
    <property type="component" value="Unassembled WGS sequence"/>
</dbReference>
<dbReference type="InterPro" id="IPR000182">
    <property type="entry name" value="GNAT_dom"/>
</dbReference>
<protein>
    <submittedName>
        <fullName evidence="3">Gnat family protein</fullName>
    </submittedName>
</protein>
<evidence type="ECO:0000313" key="4">
    <source>
        <dbReference type="Proteomes" id="UP000076584"/>
    </source>
</evidence>
<dbReference type="GO" id="GO:0016747">
    <property type="term" value="F:acyltransferase activity, transferring groups other than amino-acyl groups"/>
    <property type="evidence" value="ECO:0007669"/>
    <property type="project" value="InterPro"/>
</dbReference>
<evidence type="ECO:0000259" key="2">
    <source>
        <dbReference type="PROSITE" id="PS51186"/>
    </source>
</evidence>
<dbReference type="PANTHER" id="PTHR43415">
    <property type="entry name" value="SPERMIDINE N(1)-ACETYLTRANSFERASE"/>
    <property type="match status" value="1"/>
</dbReference>
<proteinExistence type="predicted"/>
<dbReference type="Gene3D" id="3.40.630.30">
    <property type="match status" value="1"/>
</dbReference>
<accession>A0A166ZJL9</accession>
<feature type="compositionally biased region" description="Polar residues" evidence="1">
    <location>
        <begin position="1"/>
        <end position="18"/>
    </location>
</feature>
<keyword evidence="4" id="KW-1185">Reference proteome</keyword>
<dbReference type="PROSITE" id="PS51186">
    <property type="entry name" value="GNAT"/>
    <property type="match status" value="1"/>
</dbReference>
<gene>
    <name evidence="3" type="ORF">CI238_12707</name>
</gene>
<comment type="caution">
    <text evidence="3">The sequence shown here is derived from an EMBL/GenBank/DDBJ whole genome shotgun (WGS) entry which is preliminary data.</text>
</comment>
<evidence type="ECO:0000313" key="3">
    <source>
        <dbReference type="EMBL" id="KZL78997.1"/>
    </source>
</evidence>
<evidence type="ECO:0000256" key="1">
    <source>
        <dbReference type="SAM" id="MobiDB-lite"/>
    </source>
</evidence>
<feature type="domain" description="N-acetyltransferase" evidence="2">
    <location>
        <begin position="70"/>
        <end position="216"/>
    </location>
</feature>
<dbReference type="CDD" id="cd04301">
    <property type="entry name" value="NAT_SF"/>
    <property type="match status" value="1"/>
</dbReference>